<evidence type="ECO:0000256" key="4">
    <source>
        <dbReference type="ARBA" id="ARBA00022989"/>
    </source>
</evidence>
<feature type="transmembrane region" description="Helical" evidence="6">
    <location>
        <begin position="120"/>
        <end position="146"/>
    </location>
</feature>
<dbReference type="InterPro" id="IPR002293">
    <property type="entry name" value="AA/rel_permease1"/>
</dbReference>
<feature type="transmembrane region" description="Helical" evidence="6">
    <location>
        <begin position="47"/>
        <end position="69"/>
    </location>
</feature>
<protein>
    <recommendedName>
        <fullName evidence="9">Amino acid permease</fullName>
    </recommendedName>
</protein>
<dbReference type="Pfam" id="PF13520">
    <property type="entry name" value="AA_permease_2"/>
    <property type="match status" value="1"/>
</dbReference>
<feature type="transmembrane region" description="Helical" evidence="6">
    <location>
        <begin position="337"/>
        <end position="357"/>
    </location>
</feature>
<evidence type="ECO:0000313" key="8">
    <source>
        <dbReference type="Proteomes" id="UP001139263"/>
    </source>
</evidence>
<keyword evidence="8" id="KW-1185">Reference proteome</keyword>
<dbReference type="Gene3D" id="1.20.1740.10">
    <property type="entry name" value="Amino acid/polyamine transporter I"/>
    <property type="match status" value="1"/>
</dbReference>
<evidence type="ECO:0000256" key="2">
    <source>
        <dbReference type="ARBA" id="ARBA00022475"/>
    </source>
</evidence>
<keyword evidence="5 6" id="KW-0472">Membrane</keyword>
<sequence>MAETSTQLKDGSISFWGALAISFGNMAPAASVIFLPQAIAQFTGTRVPLAFVFAMVGAFFTASSIIYFARRFASAGAAYTFNRIAFNKVIGFSSGWMLFLAYGLNFPANMLVFGYFASGFFSQVFGLTISWLVFAAAAMLLVVFMVIRGIKTSARVDLVLLVVESVIIFVLAVVIVIHGGAHGNTMEVFSTKGSHNGWVGILFGMLYGVGAFSGFEASATVAEETRNRYRNIPLSIIVTLTIGGLFYILVAYAIAIGYGIGNGHALAVANLPLSLLADHYVGSWMGAAVNLAGMISAFGIALASSNASARVMYAMGREGVIYSWIGRLHKKYATPSYATWLIFSVSVVLVLVFGLFMRPYPNGFSAIAAGADLLGLSLYILINIGWIRLWMRERNHFHIGFIRGVIPSVLGAIIMFIPLVASVVPMPAWPLNLVIYVTIAYALVGIIIGWRAKDVPPMLKEDVVGTIPVASTEQSMHK</sequence>
<dbReference type="RefSeq" id="WP_241711922.1">
    <property type="nucleotide sequence ID" value="NZ_JALBUF010000001.1"/>
</dbReference>
<keyword evidence="3 6" id="KW-0812">Transmembrane</keyword>
<dbReference type="GO" id="GO:0005886">
    <property type="term" value="C:plasma membrane"/>
    <property type="evidence" value="ECO:0007669"/>
    <property type="project" value="UniProtKB-SubCell"/>
</dbReference>
<comment type="subcellular location">
    <subcellularLocation>
        <location evidence="1">Cell membrane</location>
        <topology evidence="1">Multi-pass membrane protein</topology>
    </subcellularLocation>
</comment>
<feature type="transmembrane region" description="Helical" evidence="6">
    <location>
        <begin position="433"/>
        <end position="450"/>
    </location>
</feature>
<evidence type="ECO:0000256" key="1">
    <source>
        <dbReference type="ARBA" id="ARBA00004651"/>
    </source>
</evidence>
<evidence type="ECO:0000313" key="7">
    <source>
        <dbReference type="EMBL" id="MCI0182319.1"/>
    </source>
</evidence>
<evidence type="ECO:0000256" key="3">
    <source>
        <dbReference type="ARBA" id="ARBA00022692"/>
    </source>
</evidence>
<feature type="transmembrane region" description="Helical" evidence="6">
    <location>
        <begin position="158"/>
        <end position="178"/>
    </location>
</feature>
<dbReference type="PIRSF" id="PIRSF006060">
    <property type="entry name" value="AA_transporter"/>
    <property type="match status" value="1"/>
</dbReference>
<feature type="transmembrane region" description="Helical" evidence="6">
    <location>
        <begin position="401"/>
        <end position="421"/>
    </location>
</feature>
<feature type="transmembrane region" description="Helical" evidence="6">
    <location>
        <begin position="280"/>
        <end position="303"/>
    </location>
</feature>
<name>A0A9X2AB49_9BACL</name>
<feature type="transmembrane region" description="Helical" evidence="6">
    <location>
        <begin position="89"/>
        <end position="108"/>
    </location>
</feature>
<evidence type="ECO:0008006" key="9">
    <source>
        <dbReference type="Google" id="ProtNLM"/>
    </source>
</evidence>
<dbReference type="AlphaFoldDB" id="A0A9X2AB49"/>
<dbReference type="PANTHER" id="PTHR42770:SF11">
    <property type="entry name" value="INNER MEMBRANE TRANSPORT PROTEIN YBAT"/>
    <property type="match status" value="1"/>
</dbReference>
<gene>
    <name evidence="7" type="ORF">MM817_00578</name>
</gene>
<dbReference type="InterPro" id="IPR050367">
    <property type="entry name" value="APC_superfamily"/>
</dbReference>
<proteinExistence type="predicted"/>
<dbReference type="PANTHER" id="PTHR42770">
    <property type="entry name" value="AMINO ACID TRANSPORTER-RELATED"/>
    <property type="match status" value="1"/>
</dbReference>
<evidence type="ECO:0000256" key="6">
    <source>
        <dbReference type="SAM" id="Phobius"/>
    </source>
</evidence>
<feature type="transmembrane region" description="Helical" evidence="6">
    <location>
        <begin position="198"/>
        <end position="222"/>
    </location>
</feature>
<feature type="transmembrane region" description="Helical" evidence="6">
    <location>
        <begin position="363"/>
        <end position="389"/>
    </location>
</feature>
<keyword evidence="4 6" id="KW-1133">Transmembrane helix</keyword>
<dbReference type="GO" id="GO:0022857">
    <property type="term" value="F:transmembrane transporter activity"/>
    <property type="evidence" value="ECO:0007669"/>
    <property type="project" value="InterPro"/>
</dbReference>
<feature type="transmembrane region" description="Helical" evidence="6">
    <location>
        <begin position="234"/>
        <end position="260"/>
    </location>
</feature>
<accession>A0A9X2AB49</accession>
<dbReference type="EMBL" id="JALBUF010000001">
    <property type="protein sequence ID" value="MCI0182319.1"/>
    <property type="molecule type" value="Genomic_DNA"/>
</dbReference>
<keyword evidence="2" id="KW-1003">Cell membrane</keyword>
<reference evidence="7" key="1">
    <citation type="submission" date="2022-03" db="EMBL/GenBank/DDBJ databases">
        <title>Draft Genome Sequence of Firmicute Strain S0AB, a Heterotrophic Iron/Sulfur-Oxidizing Extreme Acidophile.</title>
        <authorList>
            <person name="Vergara E."/>
            <person name="Pakostova E."/>
            <person name="Johnson D.B."/>
            <person name="Holmes D.S."/>
        </authorList>
    </citation>
    <scope>NUCLEOTIDE SEQUENCE</scope>
    <source>
        <strain evidence="7">S0AB</strain>
    </source>
</reference>
<comment type="caution">
    <text evidence="7">The sequence shown here is derived from an EMBL/GenBank/DDBJ whole genome shotgun (WGS) entry which is preliminary data.</text>
</comment>
<evidence type="ECO:0000256" key="5">
    <source>
        <dbReference type="ARBA" id="ARBA00023136"/>
    </source>
</evidence>
<dbReference type="Proteomes" id="UP001139263">
    <property type="component" value="Unassembled WGS sequence"/>
</dbReference>
<feature type="transmembrane region" description="Helical" evidence="6">
    <location>
        <begin position="12"/>
        <end position="35"/>
    </location>
</feature>
<organism evidence="7 8">
    <name type="scientific">Sulfoacidibacillus ferrooxidans</name>
    <dbReference type="NCBI Taxonomy" id="2005001"/>
    <lineage>
        <taxon>Bacteria</taxon>
        <taxon>Bacillati</taxon>
        <taxon>Bacillota</taxon>
        <taxon>Bacilli</taxon>
        <taxon>Bacillales</taxon>
        <taxon>Alicyclobacillaceae</taxon>
        <taxon>Sulfoacidibacillus</taxon>
    </lineage>
</organism>